<keyword evidence="5 6" id="KW-0472">Membrane</keyword>
<comment type="similarity">
    <text evidence="2">Belongs to the EamA transporter family.</text>
</comment>
<reference evidence="8 9" key="1">
    <citation type="submission" date="2024-01" db="EMBL/GenBank/DDBJ databases">
        <title>Complete genome sequence of Citroniella saccharovorans strain M6.X9, isolated from human fecal sample.</title>
        <authorList>
            <person name="Cheng G."/>
            <person name="Westerholm M."/>
            <person name="Schnurer A."/>
        </authorList>
    </citation>
    <scope>NUCLEOTIDE SEQUENCE [LARGE SCALE GENOMIC DNA]</scope>
    <source>
        <strain evidence="8 9">DSM 29873</strain>
    </source>
</reference>
<comment type="subcellular location">
    <subcellularLocation>
        <location evidence="1">Membrane</location>
        <topology evidence="1">Multi-pass membrane protein</topology>
    </subcellularLocation>
</comment>
<organism evidence="8 9">
    <name type="scientific">Citroniella saccharovorans</name>
    <dbReference type="NCBI Taxonomy" id="2053367"/>
    <lineage>
        <taxon>Bacteria</taxon>
        <taxon>Bacillati</taxon>
        <taxon>Bacillota</taxon>
        <taxon>Tissierellia</taxon>
        <taxon>Tissierellales</taxon>
        <taxon>Peptoniphilaceae</taxon>
        <taxon>Citroniella</taxon>
    </lineage>
</organism>
<dbReference type="Proteomes" id="UP001357733">
    <property type="component" value="Unassembled WGS sequence"/>
</dbReference>
<protein>
    <submittedName>
        <fullName evidence="8">EamA family transporter</fullName>
    </submittedName>
</protein>
<feature type="transmembrane region" description="Helical" evidence="6">
    <location>
        <begin position="36"/>
        <end position="52"/>
    </location>
</feature>
<evidence type="ECO:0000256" key="2">
    <source>
        <dbReference type="ARBA" id="ARBA00007362"/>
    </source>
</evidence>
<dbReference type="GO" id="GO:0016020">
    <property type="term" value="C:membrane"/>
    <property type="evidence" value="ECO:0007669"/>
    <property type="project" value="UniProtKB-SubCell"/>
</dbReference>
<gene>
    <name evidence="8" type="ORF">VLK81_01750</name>
</gene>
<feature type="transmembrane region" description="Helical" evidence="6">
    <location>
        <begin position="73"/>
        <end position="91"/>
    </location>
</feature>
<name>A0AAW9MRK3_9FIRM</name>
<keyword evidence="9" id="KW-1185">Reference proteome</keyword>
<sequence>MNRKKGIIAIIISALGFSLMNLFIPLSGNLPTIQKSFFRNLIAFLVASFVLLKDYKSGNFSKADFKNVSFKILILRSILGTIGIYANYYALDKLLISDASVLNKIAPFFNPYFLFSFP</sequence>
<evidence type="ECO:0000256" key="4">
    <source>
        <dbReference type="ARBA" id="ARBA00022989"/>
    </source>
</evidence>
<evidence type="ECO:0000256" key="1">
    <source>
        <dbReference type="ARBA" id="ARBA00004141"/>
    </source>
</evidence>
<dbReference type="Pfam" id="PF00892">
    <property type="entry name" value="EamA"/>
    <property type="match status" value="1"/>
</dbReference>
<comment type="caution">
    <text evidence="8">The sequence shown here is derived from an EMBL/GenBank/DDBJ whole genome shotgun (WGS) entry which is preliminary data.</text>
</comment>
<evidence type="ECO:0000256" key="3">
    <source>
        <dbReference type="ARBA" id="ARBA00022692"/>
    </source>
</evidence>
<feature type="transmembrane region" description="Helical" evidence="6">
    <location>
        <begin position="7"/>
        <end position="24"/>
    </location>
</feature>
<evidence type="ECO:0000256" key="6">
    <source>
        <dbReference type="SAM" id="Phobius"/>
    </source>
</evidence>
<keyword evidence="3 6" id="KW-0812">Transmembrane</keyword>
<evidence type="ECO:0000313" key="9">
    <source>
        <dbReference type="Proteomes" id="UP001357733"/>
    </source>
</evidence>
<feature type="domain" description="EamA" evidence="7">
    <location>
        <begin position="5"/>
        <end position="110"/>
    </location>
</feature>
<keyword evidence="4 6" id="KW-1133">Transmembrane helix</keyword>
<dbReference type="InterPro" id="IPR000620">
    <property type="entry name" value="EamA_dom"/>
</dbReference>
<evidence type="ECO:0000313" key="8">
    <source>
        <dbReference type="EMBL" id="MEB3428756.1"/>
    </source>
</evidence>
<dbReference type="AlphaFoldDB" id="A0AAW9MRK3"/>
<proteinExistence type="inferred from homology"/>
<evidence type="ECO:0000259" key="7">
    <source>
        <dbReference type="Pfam" id="PF00892"/>
    </source>
</evidence>
<evidence type="ECO:0000256" key="5">
    <source>
        <dbReference type="ARBA" id="ARBA00023136"/>
    </source>
</evidence>
<dbReference type="PANTHER" id="PTHR22911">
    <property type="entry name" value="ACYL-MALONYL CONDENSING ENZYME-RELATED"/>
    <property type="match status" value="1"/>
</dbReference>
<dbReference type="PANTHER" id="PTHR22911:SF6">
    <property type="entry name" value="SOLUTE CARRIER FAMILY 35 MEMBER G1"/>
    <property type="match status" value="1"/>
</dbReference>
<dbReference type="RefSeq" id="WP_324618787.1">
    <property type="nucleotide sequence ID" value="NZ_JAYKOT010000001.1"/>
</dbReference>
<accession>A0AAW9MRK3</accession>
<dbReference type="EMBL" id="JAYKOT010000001">
    <property type="protein sequence ID" value="MEB3428756.1"/>
    <property type="molecule type" value="Genomic_DNA"/>
</dbReference>